<gene>
    <name evidence="1" type="ORF">BDY19DRAFT_750148</name>
</gene>
<reference evidence="1" key="1">
    <citation type="journal article" date="2021" name="Environ. Microbiol.">
        <title>Gene family expansions and transcriptome signatures uncover fungal adaptations to wood decay.</title>
        <authorList>
            <person name="Hage H."/>
            <person name="Miyauchi S."/>
            <person name="Viragh M."/>
            <person name="Drula E."/>
            <person name="Min B."/>
            <person name="Chaduli D."/>
            <person name="Navarro D."/>
            <person name="Favel A."/>
            <person name="Norest M."/>
            <person name="Lesage-Meessen L."/>
            <person name="Balint B."/>
            <person name="Merenyi Z."/>
            <person name="de Eugenio L."/>
            <person name="Morin E."/>
            <person name="Martinez A.T."/>
            <person name="Baldrian P."/>
            <person name="Stursova M."/>
            <person name="Martinez M.J."/>
            <person name="Novotny C."/>
            <person name="Magnuson J.K."/>
            <person name="Spatafora J.W."/>
            <person name="Maurice S."/>
            <person name="Pangilinan J."/>
            <person name="Andreopoulos W."/>
            <person name="LaButti K."/>
            <person name="Hundley H."/>
            <person name="Na H."/>
            <person name="Kuo A."/>
            <person name="Barry K."/>
            <person name="Lipzen A."/>
            <person name="Henrissat B."/>
            <person name="Riley R."/>
            <person name="Ahrendt S."/>
            <person name="Nagy L.G."/>
            <person name="Grigoriev I.V."/>
            <person name="Martin F."/>
            <person name="Rosso M.N."/>
        </authorList>
    </citation>
    <scope>NUCLEOTIDE SEQUENCE</scope>
    <source>
        <strain evidence="1">CBS 384.51</strain>
    </source>
</reference>
<proteinExistence type="predicted"/>
<dbReference type="EMBL" id="MU274908">
    <property type="protein sequence ID" value="KAI0090089.1"/>
    <property type="molecule type" value="Genomic_DNA"/>
</dbReference>
<protein>
    <submittedName>
        <fullName evidence="1">Caspase domain-containing protein</fullName>
    </submittedName>
</protein>
<sequence length="410" mass="46231">MPASSTFSLEGRNKAALLIALNYESPRRPGPGVGRLTSTHTDLDRLAQHLVDYWGYNPSCIIKMRDGDGDPDMRPTRKNIFREIANLVRDVRGSCGDRRVFYFAGHCFQVENHRGTENDDFDEVILVESDCGPLIISQDGGNRLSGISKFGGNMRRRIRDGIIIDNELRRHLVDRMPVGSKLVAISDTCNSGTLFDLDFHWQDDEFRSRMCTLVRPRILPNAWWKKGLSWGQVRSRLQAHCNGPSGVWRREEMISSVDHNGSMPAGMRSPRHGRRSRSIKVKQESDGINDRSCFADWPQCMSPPPGEVPDVVSVASSQDGEATHSGKESMTMALIGILEELGENRIMTCTLNRRLNVRMSDSRCNALEKLWKGSNRTQGFIQRGLIKVKRMQQPVIGSLSREAPSNYFEL</sequence>
<evidence type="ECO:0000313" key="1">
    <source>
        <dbReference type="EMBL" id="KAI0090089.1"/>
    </source>
</evidence>
<organism evidence="1 2">
    <name type="scientific">Irpex rosettiformis</name>
    <dbReference type="NCBI Taxonomy" id="378272"/>
    <lineage>
        <taxon>Eukaryota</taxon>
        <taxon>Fungi</taxon>
        <taxon>Dikarya</taxon>
        <taxon>Basidiomycota</taxon>
        <taxon>Agaricomycotina</taxon>
        <taxon>Agaricomycetes</taxon>
        <taxon>Polyporales</taxon>
        <taxon>Irpicaceae</taxon>
        <taxon>Irpex</taxon>
    </lineage>
</organism>
<comment type="caution">
    <text evidence="1">The sequence shown here is derived from an EMBL/GenBank/DDBJ whole genome shotgun (WGS) entry which is preliminary data.</text>
</comment>
<accession>A0ACB8U7G5</accession>
<evidence type="ECO:0000313" key="2">
    <source>
        <dbReference type="Proteomes" id="UP001055072"/>
    </source>
</evidence>
<dbReference type="Proteomes" id="UP001055072">
    <property type="component" value="Unassembled WGS sequence"/>
</dbReference>
<name>A0ACB8U7G5_9APHY</name>
<keyword evidence="2" id="KW-1185">Reference proteome</keyword>